<dbReference type="GeneID" id="36319550"/>
<keyword evidence="2" id="KW-1185">Reference proteome</keyword>
<proteinExistence type="predicted"/>
<protein>
    <submittedName>
        <fullName evidence="1">Uncharacterized protein</fullName>
    </submittedName>
</protein>
<dbReference type="VEuPathDB" id="MicrosporidiaDB:G9O61_00g014010"/>
<name>A0A0F9WD88_9MICR</name>
<reference evidence="1 2" key="1">
    <citation type="journal article" date="2015" name="Environ. Microbiol.">
        <title>Genome analyses suggest the presence of polyploidy and recent human-driven expansions in eight global populations of the honeybee pathogen Nosema ceranae.</title>
        <authorList>
            <person name="Pelin A."/>
            <person name="Selman M."/>
            <person name="Aris-Brosou S."/>
            <person name="Farinelli L."/>
            <person name="Corradi N."/>
        </authorList>
    </citation>
    <scope>NUCLEOTIDE SEQUENCE [LARGE SCALE GENOMIC DNA]</scope>
    <source>
        <strain evidence="1 2">PA08 1199</strain>
    </source>
</reference>
<dbReference type="VEuPathDB" id="MicrosporidiaDB:NCER_100473"/>
<gene>
    <name evidence="1" type="ORF">AAJ76_2200022713</name>
</gene>
<dbReference type="Proteomes" id="UP000034350">
    <property type="component" value="Unassembled WGS sequence"/>
</dbReference>
<dbReference type="EMBL" id="JPQZ01000022">
    <property type="protein sequence ID" value="KKO75401.1"/>
    <property type="molecule type" value="Genomic_DNA"/>
</dbReference>
<dbReference type="OrthoDB" id="2021145at2759"/>
<dbReference type="AlphaFoldDB" id="A0A0F9WD88"/>
<dbReference type="RefSeq" id="XP_024331143.1">
    <property type="nucleotide sequence ID" value="XM_024474625.1"/>
</dbReference>
<comment type="caution">
    <text evidence="1">The sequence shown here is derived from an EMBL/GenBank/DDBJ whole genome shotgun (WGS) entry which is preliminary data.</text>
</comment>
<organism evidence="1 2">
    <name type="scientific">Vairimorpha ceranae</name>
    <dbReference type="NCBI Taxonomy" id="40302"/>
    <lineage>
        <taxon>Eukaryota</taxon>
        <taxon>Fungi</taxon>
        <taxon>Fungi incertae sedis</taxon>
        <taxon>Microsporidia</taxon>
        <taxon>Nosematidae</taxon>
        <taxon>Vairimorpha</taxon>
    </lineage>
</organism>
<evidence type="ECO:0000313" key="2">
    <source>
        <dbReference type="Proteomes" id="UP000034350"/>
    </source>
</evidence>
<dbReference type="VEuPathDB" id="MicrosporidiaDB:AAJ76_2200022713"/>
<dbReference type="OMA" id="WKILIYQ"/>
<accession>A0A0F9WD88</accession>
<evidence type="ECO:0000313" key="1">
    <source>
        <dbReference type="EMBL" id="KKO75401.1"/>
    </source>
</evidence>
<sequence>MDLLKSQIDLDSFLENLDNKSTYNDIFISMLHNPTSDLLSKLVINNFSRMITDLKYLIKFKFSRLKPVIQKNISKIVILLFGYTVNIDTLIINLLRQGYTNFPVEHKYFKEFKNALPYIKLHNGDNFATSSLSTLITFEMETDIIFMSTVENNIEFYAHVFLKKYQHKTQDILRFLKYKKFTGKNIEYIINCIKKILGYETLVEFVDDNIENINTTKEKEVKDNNLINLEKKNTQDILMSIADLSFPKYYAIIQNMKINKCTFIHPSKYKDVVFSSFEYDNYVQVYLWKILIYQKILFDIEIEIEESDLKTEEALEGYDIYLNIH</sequence>